<feature type="domain" description="Protein kinase" evidence="9">
    <location>
        <begin position="11"/>
        <end position="247"/>
    </location>
</feature>
<dbReference type="InterPro" id="IPR011009">
    <property type="entry name" value="Kinase-like_dom_sf"/>
</dbReference>
<dbReference type="InterPro" id="IPR000719">
    <property type="entry name" value="Prot_kinase_dom"/>
</dbReference>
<evidence type="ECO:0000256" key="3">
    <source>
        <dbReference type="ARBA" id="ARBA00022679"/>
    </source>
</evidence>
<dbReference type="InterPro" id="IPR032710">
    <property type="entry name" value="NTF2-like_dom_sf"/>
</dbReference>
<dbReference type="EC" id="2.7.11.1" evidence="2"/>
<keyword evidence="6 7" id="KW-0067">ATP-binding</keyword>
<comment type="similarity">
    <text evidence="1">Belongs to the protein kinase superfamily. NEK Ser/Thr protein kinase family. NIMA subfamily.</text>
</comment>
<dbReference type="Proteomes" id="UP000250028">
    <property type="component" value="Unassembled WGS sequence"/>
</dbReference>
<dbReference type="PROSITE" id="PS50011">
    <property type="entry name" value="PROTEIN_KINASE_DOM"/>
    <property type="match status" value="1"/>
</dbReference>
<dbReference type="PROSITE" id="PS00108">
    <property type="entry name" value="PROTEIN_KINASE_ST"/>
    <property type="match status" value="1"/>
</dbReference>
<dbReference type="GO" id="GO:0004674">
    <property type="term" value="F:protein serine/threonine kinase activity"/>
    <property type="evidence" value="ECO:0007669"/>
    <property type="project" value="UniProtKB-KW"/>
</dbReference>
<evidence type="ECO:0000256" key="6">
    <source>
        <dbReference type="ARBA" id="ARBA00022840"/>
    </source>
</evidence>
<gene>
    <name evidence="10" type="ORF">SAMN04489750_0891</name>
</gene>
<evidence type="ECO:0000256" key="2">
    <source>
        <dbReference type="ARBA" id="ARBA00012513"/>
    </source>
</evidence>
<name>A0A2Y8ZUR4_9MICO</name>
<dbReference type="GO" id="GO:0005524">
    <property type="term" value="F:ATP binding"/>
    <property type="evidence" value="ECO:0007669"/>
    <property type="project" value="UniProtKB-UniRule"/>
</dbReference>
<dbReference type="PANTHER" id="PTHR43671:SF13">
    <property type="entry name" value="SERINE_THREONINE-PROTEIN KINASE NEK2"/>
    <property type="match status" value="1"/>
</dbReference>
<feature type="region of interest" description="Disordered" evidence="8">
    <location>
        <begin position="288"/>
        <end position="327"/>
    </location>
</feature>
<evidence type="ECO:0000256" key="1">
    <source>
        <dbReference type="ARBA" id="ARBA00010886"/>
    </source>
</evidence>
<evidence type="ECO:0000256" key="7">
    <source>
        <dbReference type="PROSITE-ProRule" id="PRU10141"/>
    </source>
</evidence>
<protein>
    <recommendedName>
        <fullName evidence="2">non-specific serine/threonine protein kinase</fullName>
        <ecNumber evidence="2">2.7.11.1</ecNumber>
    </recommendedName>
</protein>
<proteinExistence type="inferred from homology"/>
<dbReference type="InterPro" id="IPR050660">
    <property type="entry name" value="NEK_Ser/Thr_kinase"/>
</dbReference>
<reference evidence="11" key="1">
    <citation type="submission" date="2016-10" db="EMBL/GenBank/DDBJ databases">
        <authorList>
            <person name="Varghese N."/>
            <person name="Submissions S."/>
        </authorList>
    </citation>
    <scope>NUCLEOTIDE SEQUENCE [LARGE SCALE GENOMIC DNA]</scope>
    <source>
        <strain evidence="11">DSM 22951</strain>
    </source>
</reference>
<sequence length="525" mass="55617">MTSDEPTIPGYEIVRQIGAGGSSTVWAVRRPDGVRLAVKVLREDQRRPESAWSAEVEHEHLLPVWDTVIGRWDDRDVTCLVMPLAEGGSLQDVLDVRGHLTVGEIVTVLVPLAQALHHLHSVGLVHGDLKPANVLLTADGRPLLADLGAARLPVDVADSEVWATDRWSAPEVLQGQPADAASDAYGLGAIAWACATGSPAPPAALRPLLADEATHLPQGVCDVITACLSHTAAARPSPAEFADLIWSCASAEPAPVALSPGARTAMPVRDPGDELTRRLRSQARTAVLTEPNERTSRRWRRRPVESTPVVPIQPAVPGSRRQARAVAGRPTRRRGWWLDRRIWAAAGLAACTPTGAIALLGPAQSAPTPPAVRAVPTTSATVTTASSPSAGARSLSTATGNPLPDPVAALQRLLSARAVAWNHGDTSALGGAFAANSTAWQRDSGDIKTVVNRSAHYSGLAFRVREAQVTSRAADRASVRAQVVRTAATVTVGGTRRVVPEQISTVDFELVRTAAGWRINDWRSS</sequence>
<evidence type="ECO:0000256" key="4">
    <source>
        <dbReference type="ARBA" id="ARBA00022741"/>
    </source>
</evidence>
<evidence type="ECO:0000259" key="9">
    <source>
        <dbReference type="PROSITE" id="PS50011"/>
    </source>
</evidence>
<keyword evidence="5 10" id="KW-0418">Kinase</keyword>
<keyword evidence="11" id="KW-1185">Reference proteome</keyword>
<dbReference type="PANTHER" id="PTHR43671">
    <property type="entry name" value="SERINE/THREONINE-PROTEIN KINASE NEK"/>
    <property type="match status" value="1"/>
</dbReference>
<keyword evidence="4 7" id="KW-0547">Nucleotide-binding</keyword>
<keyword evidence="3" id="KW-0808">Transferase</keyword>
<keyword evidence="10" id="KW-0723">Serine/threonine-protein kinase</keyword>
<dbReference type="OrthoDB" id="3778994at2"/>
<dbReference type="Gene3D" id="1.10.510.10">
    <property type="entry name" value="Transferase(Phosphotransferase) domain 1"/>
    <property type="match status" value="1"/>
</dbReference>
<dbReference type="CDD" id="cd14014">
    <property type="entry name" value="STKc_PknB_like"/>
    <property type="match status" value="1"/>
</dbReference>
<evidence type="ECO:0000313" key="10">
    <source>
        <dbReference type="EMBL" id="SSA33607.1"/>
    </source>
</evidence>
<dbReference type="SUPFAM" id="SSF56112">
    <property type="entry name" value="Protein kinase-like (PK-like)"/>
    <property type="match status" value="1"/>
</dbReference>
<organism evidence="10 11">
    <name type="scientific">Branchiibius hedensis</name>
    <dbReference type="NCBI Taxonomy" id="672460"/>
    <lineage>
        <taxon>Bacteria</taxon>
        <taxon>Bacillati</taxon>
        <taxon>Actinomycetota</taxon>
        <taxon>Actinomycetes</taxon>
        <taxon>Micrococcales</taxon>
        <taxon>Dermacoccaceae</taxon>
        <taxon>Branchiibius</taxon>
    </lineage>
</organism>
<dbReference type="PROSITE" id="PS00107">
    <property type="entry name" value="PROTEIN_KINASE_ATP"/>
    <property type="match status" value="1"/>
</dbReference>
<dbReference type="SMART" id="SM00220">
    <property type="entry name" value="S_TKc"/>
    <property type="match status" value="1"/>
</dbReference>
<dbReference type="SUPFAM" id="SSF54427">
    <property type="entry name" value="NTF2-like"/>
    <property type="match status" value="1"/>
</dbReference>
<dbReference type="AlphaFoldDB" id="A0A2Y8ZUR4"/>
<dbReference type="Pfam" id="PF00069">
    <property type="entry name" value="Pkinase"/>
    <property type="match status" value="1"/>
</dbReference>
<dbReference type="InterPro" id="IPR017441">
    <property type="entry name" value="Protein_kinase_ATP_BS"/>
</dbReference>
<evidence type="ECO:0000313" key="11">
    <source>
        <dbReference type="Proteomes" id="UP000250028"/>
    </source>
</evidence>
<evidence type="ECO:0000256" key="8">
    <source>
        <dbReference type="SAM" id="MobiDB-lite"/>
    </source>
</evidence>
<evidence type="ECO:0000256" key="5">
    <source>
        <dbReference type="ARBA" id="ARBA00022777"/>
    </source>
</evidence>
<dbReference type="EMBL" id="UESZ01000001">
    <property type="protein sequence ID" value="SSA33607.1"/>
    <property type="molecule type" value="Genomic_DNA"/>
</dbReference>
<feature type="binding site" evidence="7">
    <location>
        <position position="39"/>
    </location>
    <ligand>
        <name>ATP</name>
        <dbReference type="ChEBI" id="CHEBI:30616"/>
    </ligand>
</feature>
<dbReference type="RefSeq" id="WP_109684287.1">
    <property type="nucleotide sequence ID" value="NZ_QGDN01000001.1"/>
</dbReference>
<accession>A0A2Y8ZUR4</accession>
<dbReference type="InterPro" id="IPR008271">
    <property type="entry name" value="Ser/Thr_kinase_AS"/>
</dbReference>